<dbReference type="STRING" id="1927124.BST13_08820"/>
<dbReference type="OrthoDB" id="162914at2"/>
<dbReference type="PANTHER" id="PTHR35176:SF6">
    <property type="entry name" value="HEME OXYGENASE HI_0854-RELATED"/>
    <property type="match status" value="1"/>
</dbReference>
<keyword evidence="1" id="KW-0560">Oxidoreductase</keyword>
<dbReference type="AlphaFoldDB" id="A0A1X0B4I2"/>
<sequence>MPIGVAKIRDIADGVQAGQFEVGERGELHRLDDLDPIYKQLLDSPVTAVISVIGGTGRPNLSPVWVDYEGDRVLLNLAAHRKKVQWLQNNPEVTFMLMNPANPFHWMSIKATVAHQISEDDPVDGNKVTAHIDRMAEKYLGTGDGYAFRDPSRNERRVLFEFTVDSVATFGRP</sequence>
<dbReference type="Gene3D" id="2.30.110.10">
    <property type="entry name" value="Electron Transport, Fmn-binding Protein, Chain A"/>
    <property type="match status" value="1"/>
</dbReference>
<dbReference type="GO" id="GO:0070967">
    <property type="term" value="F:coenzyme F420 binding"/>
    <property type="evidence" value="ECO:0007669"/>
    <property type="project" value="TreeGrafter"/>
</dbReference>
<dbReference type="Pfam" id="PF01243">
    <property type="entry name" value="PNPOx_N"/>
    <property type="match status" value="1"/>
</dbReference>
<keyword evidence="4" id="KW-1185">Reference proteome</keyword>
<dbReference type="SUPFAM" id="SSF50475">
    <property type="entry name" value="FMN-binding split barrel"/>
    <property type="match status" value="1"/>
</dbReference>
<gene>
    <name evidence="3" type="ORF">BST13_08820</name>
</gene>
<dbReference type="Proteomes" id="UP000192448">
    <property type="component" value="Unassembled WGS sequence"/>
</dbReference>
<dbReference type="RefSeq" id="WP_158087129.1">
    <property type="nucleotide sequence ID" value="NZ_MVHF01000006.1"/>
</dbReference>
<proteinExistence type="predicted"/>
<dbReference type="GO" id="GO:0016627">
    <property type="term" value="F:oxidoreductase activity, acting on the CH-CH group of donors"/>
    <property type="evidence" value="ECO:0007669"/>
    <property type="project" value="TreeGrafter"/>
</dbReference>
<reference evidence="3 4" key="1">
    <citation type="submission" date="2017-02" db="EMBL/GenBank/DDBJ databases">
        <title>The new phylogeny of genus Mycobacterium.</title>
        <authorList>
            <person name="Tortoli E."/>
            <person name="Trovato A."/>
            <person name="Cirillo D.M."/>
        </authorList>
    </citation>
    <scope>NUCLEOTIDE SEQUENCE [LARGE SCALE GENOMIC DNA]</scope>
    <source>
        <strain evidence="3 4">RW6</strain>
    </source>
</reference>
<comment type="caution">
    <text evidence="3">The sequence shown here is derived from an EMBL/GenBank/DDBJ whole genome shotgun (WGS) entry which is preliminary data.</text>
</comment>
<evidence type="ECO:0000313" key="4">
    <source>
        <dbReference type="Proteomes" id="UP000192448"/>
    </source>
</evidence>
<dbReference type="InterPro" id="IPR011576">
    <property type="entry name" value="Pyridox_Oxase_N"/>
</dbReference>
<protein>
    <recommendedName>
        <fullName evidence="2">Pyridoxamine 5'-phosphate oxidase N-terminal domain-containing protein</fullName>
    </recommendedName>
</protein>
<dbReference type="EMBL" id="MVHF01000006">
    <property type="protein sequence ID" value="ORA37237.1"/>
    <property type="molecule type" value="Genomic_DNA"/>
</dbReference>
<dbReference type="InterPro" id="IPR052019">
    <property type="entry name" value="F420H2_bilvrd_red/Heme_oxyg"/>
</dbReference>
<dbReference type="GO" id="GO:0005829">
    <property type="term" value="C:cytosol"/>
    <property type="evidence" value="ECO:0007669"/>
    <property type="project" value="TreeGrafter"/>
</dbReference>
<evidence type="ECO:0000259" key="2">
    <source>
        <dbReference type="Pfam" id="PF01243"/>
    </source>
</evidence>
<feature type="domain" description="Pyridoxamine 5'-phosphate oxidase N-terminal" evidence="2">
    <location>
        <begin position="38"/>
        <end position="168"/>
    </location>
</feature>
<accession>A0A1X0B4I2</accession>
<organism evidence="3 4">
    <name type="scientific">Mycobacterium aquaticum</name>
    <dbReference type="NCBI Taxonomy" id="1927124"/>
    <lineage>
        <taxon>Bacteria</taxon>
        <taxon>Bacillati</taxon>
        <taxon>Actinomycetota</taxon>
        <taxon>Actinomycetes</taxon>
        <taxon>Mycobacteriales</taxon>
        <taxon>Mycobacteriaceae</taxon>
        <taxon>Mycobacterium</taxon>
    </lineage>
</organism>
<dbReference type="PANTHER" id="PTHR35176">
    <property type="entry name" value="HEME OXYGENASE HI_0854-RELATED"/>
    <property type="match status" value="1"/>
</dbReference>
<evidence type="ECO:0000313" key="3">
    <source>
        <dbReference type="EMBL" id="ORA37237.1"/>
    </source>
</evidence>
<evidence type="ECO:0000256" key="1">
    <source>
        <dbReference type="ARBA" id="ARBA00023002"/>
    </source>
</evidence>
<name>A0A1X0B4I2_9MYCO</name>
<dbReference type="InterPro" id="IPR012349">
    <property type="entry name" value="Split_barrel_FMN-bd"/>
</dbReference>